<evidence type="ECO:0000256" key="1">
    <source>
        <dbReference type="ARBA" id="ARBA00004651"/>
    </source>
</evidence>
<feature type="domain" description="Mechanosensitive ion channel MscS C-terminal" evidence="10">
    <location>
        <begin position="644"/>
        <end position="730"/>
    </location>
</feature>
<evidence type="ECO:0000259" key="10">
    <source>
        <dbReference type="Pfam" id="PF21082"/>
    </source>
</evidence>
<dbReference type="AlphaFoldDB" id="A0A0D6PJE8"/>
<keyword evidence="6 7" id="KW-0472">Membrane</keyword>
<evidence type="ECO:0000256" key="4">
    <source>
        <dbReference type="ARBA" id="ARBA00022692"/>
    </source>
</evidence>
<feature type="chain" id="PRO_5010284943" evidence="8">
    <location>
        <begin position="21"/>
        <end position="749"/>
    </location>
</feature>
<sequence length="749" mass="81435">MRFSIVFIFLAMLLPGPAWAAQLALPGTQAETPAKPSAPTIIPGSPLATLTGAGGQTKPPAPPPAPFGTDKIGFALTAMVGNEATRTFNDFAAALQHSTRLEPVQHWLENVLKSAQRRDDVQAILRGIAVAILPGLLLEATILLLLRKPAQFCARQAMPDYGGGLPDPDHEDLVEPSVLEDSEQARRLLSLYALFRRLGLGLLKFVLMLLPLAVFVITEQLFLSSGLIANRAAHLAITGFTNAYIALRFVQEMLRLLLSPKTPSLRLIRLSTRYARWTMSRAMVLCMTIFASFCLVSGMEILGLSKDGAGALIRLAALVVHLEIALGIWQSRRVISRWIAGRPGAEGVVAGLRQRFAKIWYVFALFYVIALWVAWAAGVHNAVGLMLRAVLVVFAALLLGRLAWAGSNNLLARLLPDADTAPDQDGTSLRKRARAYNPLLRALVRAVIGLLVLALMFQGWGVNAFSWLLTNTISRALLSALSSVVITAAVAILCWEVCNLLLDRRVEKLNASGRPRQAARLQTLTPMLKAALGVVIVLVALIVSLSRIGVNTTGLLAVSSVVGIAVGFGSQKLVQDIITGLFLLFEDAMQVGDIVTLASMSGTVERLSIRTIRLRGFDGSVNLVPFSSVTTVTNQTRDFSFAQLSIMVGYEEDIDRVTAVLKELGAAMRADTAWGAMMRDDLELFGLDSFAELGLVFTGRIRTVPGQQWAVRREFYARVQKRFAQEGIELPYRRQTFSLDMPAEKLGPG</sequence>
<feature type="transmembrane region" description="Helical" evidence="7">
    <location>
        <begin position="359"/>
        <end position="379"/>
    </location>
</feature>
<dbReference type="InterPro" id="IPR049142">
    <property type="entry name" value="MS_channel_1st"/>
</dbReference>
<reference evidence="13 14" key="1">
    <citation type="submission" date="2012-11" db="EMBL/GenBank/DDBJ databases">
        <title>Whole genome sequence of Acidocella aminolytica 101 = DSM 11237.</title>
        <authorList>
            <person name="Azuma Y."/>
            <person name="Higashiura N."/>
            <person name="Hirakawa H."/>
            <person name="Matsushita K."/>
        </authorList>
    </citation>
    <scope>NUCLEOTIDE SEQUENCE [LARGE SCALE GENOMIC DNA]</scope>
    <source>
        <strain evidence="14">101 / DSM 11237</strain>
    </source>
</reference>
<feature type="transmembrane region" description="Helical" evidence="7">
    <location>
        <begin position="385"/>
        <end position="404"/>
    </location>
</feature>
<feature type="domain" description="Moderate conductance mechanosensitive channel YbiO-like transmembrane helix 1" evidence="12">
    <location>
        <begin position="389"/>
        <end position="467"/>
    </location>
</feature>
<feature type="transmembrane region" description="Helical" evidence="7">
    <location>
        <begin position="279"/>
        <end position="299"/>
    </location>
</feature>
<evidence type="ECO:0000256" key="7">
    <source>
        <dbReference type="SAM" id="Phobius"/>
    </source>
</evidence>
<evidence type="ECO:0000259" key="11">
    <source>
        <dbReference type="Pfam" id="PF21088"/>
    </source>
</evidence>
<evidence type="ECO:0000256" key="8">
    <source>
        <dbReference type="SAM" id="SignalP"/>
    </source>
</evidence>
<feature type="domain" description="Mechanosensitive ion channel transmembrane helices 2/3" evidence="11">
    <location>
        <begin position="534"/>
        <end position="571"/>
    </location>
</feature>
<organism evidence="13 14">
    <name type="scientific">Acidocella aminolytica 101 = DSM 11237</name>
    <dbReference type="NCBI Taxonomy" id="1120923"/>
    <lineage>
        <taxon>Bacteria</taxon>
        <taxon>Pseudomonadati</taxon>
        <taxon>Pseudomonadota</taxon>
        <taxon>Alphaproteobacteria</taxon>
        <taxon>Acetobacterales</taxon>
        <taxon>Acidocellaceae</taxon>
        <taxon>Acidocella</taxon>
    </lineage>
</organism>
<dbReference type="Pfam" id="PF25392">
    <property type="entry name" value="MS_channel_TM1"/>
    <property type="match status" value="1"/>
</dbReference>
<dbReference type="RefSeq" id="WP_048880278.1">
    <property type="nucleotide sequence ID" value="NZ_BANC01000124.1"/>
</dbReference>
<evidence type="ECO:0000313" key="14">
    <source>
        <dbReference type="Proteomes" id="UP000032668"/>
    </source>
</evidence>
<dbReference type="Pfam" id="PF21088">
    <property type="entry name" value="MS_channel_1st"/>
    <property type="match status" value="1"/>
</dbReference>
<dbReference type="Gene3D" id="2.30.30.60">
    <property type="match status" value="1"/>
</dbReference>
<feature type="transmembrane region" description="Helical" evidence="7">
    <location>
        <begin position="311"/>
        <end position="329"/>
    </location>
</feature>
<dbReference type="InterPro" id="IPR023408">
    <property type="entry name" value="MscS_beta-dom_sf"/>
</dbReference>
<dbReference type="Gene3D" id="3.30.70.100">
    <property type="match status" value="1"/>
</dbReference>
<dbReference type="InterPro" id="IPR045276">
    <property type="entry name" value="YbiO_bact"/>
</dbReference>
<dbReference type="InterPro" id="IPR011066">
    <property type="entry name" value="MscS_channel_C_sf"/>
</dbReference>
<evidence type="ECO:0000256" key="5">
    <source>
        <dbReference type="ARBA" id="ARBA00022989"/>
    </source>
</evidence>
<keyword evidence="14" id="KW-1185">Reference proteome</keyword>
<protein>
    <submittedName>
        <fullName evidence="13">Transporter mechanosensitive ion channel MscS</fullName>
    </submittedName>
</protein>
<dbReference type="Pfam" id="PF00924">
    <property type="entry name" value="MS_channel_2nd"/>
    <property type="match status" value="1"/>
</dbReference>
<dbReference type="OrthoDB" id="9814206at2"/>
<dbReference type="Proteomes" id="UP000032668">
    <property type="component" value="Unassembled WGS sequence"/>
</dbReference>
<dbReference type="PANTHER" id="PTHR30460:SF0">
    <property type="entry name" value="MODERATE CONDUCTANCE MECHANOSENSITIVE CHANNEL YBIO"/>
    <property type="match status" value="1"/>
</dbReference>
<dbReference type="STRING" id="1120923.SAMN02746095_02451"/>
<dbReference type="InterPro" id="IPR057485">
    <property type="entry name" value="YbiO-like_TM1"/>
</dbReference>
<feature type="transmembrane region" description="Helical" evidence="7">
    <location>
        <begin position="237"/>
        <end position="258"/>
    </location>
</feature>
<feature type="signal peptide" evidence="8">
    <location>
        <begin position="1"/>
        <end position="20"/>
    </location>
</feature>
<feature type="domain" description="Mechanosensitive ion channel MscS" evidence="9">
    <location>
        <begin position="573"/>
        <end position="637"/>
    </location>
</feature>
<dbReference type="InterPro" id="IPR011014">
    <property type="entry name" value="MscS_channel_TM-2"/>
</dbReference>
<evidence type="ECO:0000256" key="2">
    <source>
        <dbReference type="ARBA" id="ARBA00008017"/>
    </source>
</evidence>
<evidence type="ECO:0000313" key="13">
    <source>
        <dbReference type="EMBL" id="GAN81895.1"/>
    </source>
</evidence>
<feature type="transmembrane region" description="Helical" evidence="7">
    <location>
        <begin position="439"/>
        <end position="460"/>
    </location>
</feature>
<dbReference type="EMBL" id="BANC01000124">
    <property type="protein sequence ID" value="GAN81895.1"/>
    <property type="molecule type" value="Genomic_DNA"/>
</dbReference>
<name>A0A0D6PJE8_9PROT</name>
<proteinExistence type="inferred from homology"/>
<comment type="caution">
    <text evidence="13">The sequence shown here is derived from an EMBL/GenBank/DDBJ whole genome shotgun (WGS) entry which is preliminary data.</text>
</comment>
<evidence type="ECO:0000256" key="6">
    <source>
        <dbReference type="ARBA" id="ARBA00023136"/>
    </source>
</evidence>
<feature type="transmembrane region" description="Helical" evidence="7">
    <location>
        <begin position="523"/>
        <end position="542"/>
    </location>
</feature>
<dbReference type="SUPFAM" id="SSF82689">
    <property type="entry name" value="Mechanosensitive channel protein MscS (YggB), C-terminal domain"/>
    <property type="match status" value="1"/>
</dbReference>
<dbReference type="InterPro" id="IPR010920">
    <property type="entry name" value="LSM_dom_sf"/>
</dbReference>
<dbReference type="InterPro" id="IPR006685">
    <property type="entry name" value="MscS_channel_2nd"/>
</dbReference>
<evidence type="ECO:0000259" key="12">
    <source>
        <dbReference type="Pfam" id="PF25392"/>
    </source>
</evidence>
<comment type="similarity">
    <text evidence="2">Belongs to the MscS (TC 1.A.23) family.</text>
</comment>
<gene>
    <name evidence="13" type="ORF">Aam_126_024</name>
</gene>
<keyword evidence="8" id="KW-0732">Signal</keyword>
<keyword evidence="4 7" id="KW-0812">Transmembrane</keyword>
<feature type="transmembrane region" description="Helical" evidence="7">
    <location>
        <begin position="123"/>
        <end position="146"/>
    </location>
</feature>
<feature type="transmembrane region" description="Helical" evidence="7">
    <location>
        <begin position="194"/>
        <end position="217"/>
    </location>
</feature>
<feature type="transmembrane region" description="Helical" evidence="7">
    <location>
        <begin position="480"/>
        <end position="502"/>
    </location>
</feature>
<keyword evidence="3" id="KW-1003">Cell membrane</keyword>
<dbReference type="GO" id="GO:0005886">
    <property type="term" value="C:plasma membrane"/>
    <property type="evidence" value="ECO:0007669"/>
    <property type="project" value="UniProtKB-SubCell"/>
</dbReference>
<dbReference type="SUPFAM" id="SSF50182">
    <property type="entry name" value="Sm-like ribonucleoproteins"/>
    <property type="match status" value="1"/>
</dbReference>
<comment type="subcellular location">
    <subcellularLocation>
        <location evidence="1">Cell membrane</location>
        <topology evidence="1">Multi-pass membrane protein</topology>
    </subcellularLocation>
</comment>
<dbReference type="GO" id="GO:0008381">
    <property type="term" value="F:mechanosensitive monoatomic ion channel activity"/>
    <property type="evidence" value="ECO:0007669"/>
    <property type="project" value="InterPro"/>
</dbReference>
<dbReference type="Gene3D" id="1.10.287.1260">
    <property type="match status" value="2"/>
</dbReference>
<evidence type="ECO:0000256" key="3">
    <source>
        <dbReference type="ARBA" id="ARBA00022475"/>
    </source>
</evidence>
<feature type="transmembrane region" description="Helical" evidence="7">
    <location>
        <begin position="548"/>
        <end position="568"/>
    </location>
</feature>
<keyword evidence="5 7" id="KW-1133">Transmembrane helix</keyword>
<dbReference type="InterPro" id="IPR049278">
    <property type="entry name" value="MS_channel_C"/>
</dbReference>
<dbReference type="PANTHER" id="PTHR30460">
    <property type="entry name" value="MODERATE CONDUCTANCE MECHANOSENSITIVE CHANNEL YBIO"/>
    <property type="match status" value="1"/>
</dbReference>
<accession>A0A0D6PJE8</accession>
<evidence type="ECO:0000259" key="9">
    <source>
        <dbReference type="Pfam" id="PF00924"/>
    </source>
</evidence>
<dbReference type="SUPFAM" id="SSF82861">
    <property type="entry name" value="Mechanosensitive channel protein MscS (YggB), transmembrane region"/>
    <property type="match status" value="1"/>
</dbReference>
<dbReference type="Pfam" id="PF21082">
    <property type="entry name" value="MS_channel_3rd"/>
    <property type="match status" value="1"/>
</dbReference>